<evidence type="ECO:0000256" key="9">
    <source>
        <dbReference type="ARBA" id="ARBA00023224"/>
    </source>
</evidence>
<name>T1JNT7_STRMM</name>
<keyword evidence="8 10" id="KW-0325">Glycoprotein</keyword>
<feature type="region of interest" description="Disordered" evidence="11">
    <location>
        <begin position="1"/>
        <end position="24"/>
    </location>
</feature>
<feature type="transmembrane region" description="Helical" evidence="10">
    <location>
        <begin position="190"/>
        <end position="218"/>
    </location>
</feature>
<proteinExistence type="inferred from homology"/>
<dbReference type="EnsemblMetazoa" id="SMAR015516-RA">
    <property type="protein sequence ID" value="SMAR015516-PA"/>
    <property type="gene ID" value="SMAR015516"/>
</dbReference>
<reference evidence="14" key="1">
    <citation type="submission" date="2011-05" db="EMBL/GenBank/DDBJ databases">
        <authorList>
            <person name="Richards S.R."/>
            <person name="Qu J."/>
            <person name="Jiang H."/>
            <person name="Jhangiani S.N."/>
            <person name="Agravi P."/>
            <person name="Goodspeed R."/>
            <person name="Gross S."/>
            <person name="Mandapat C."/>
            <person name="Jackson L."/>
            <person name="Mathew T."/>
            <person name="Pu L."/>
            <person name="Thornton R."/>
            <person name="Saada N."/>
            <person name="Wilczek-Boney K.B."/>
            <person name="Lee S."/>
            <person name="Kovar C."/>
            <person name="Wu Y."/>
            <person name="Scherer S.E."/>
            <person name="Worley K.C."/>
            <person name="Muzny D.M."/>
            <person name="Gibbs R."/>
        </authorList>
    </citation>
    <scope>NUCLEOTIDE SEQUENCE</scope>
    <source>
        <strain evidence="14">Brora</strain>
    </source>
</reference>
<evidence type="ECO:0000313" key="13">
    <source>
        <dbReference type="EnsemblMetazoa" id="SMAR015516-PA"/>
    </source>
</evidence>
<dbReference type="SUPFAM" id="SSF81321">
    <property type="entry name" value="Family A G protein-coupled receptor-like"/>
    <property type="match status" value="1"/>
</dbReference>
<dbReference type="PROSITE" id="PS50262">
    <property type="entry name" value="G_PROTEIN_RECEP_F1_2"/>
    <property type="match status" value="1"/>
</dbReference>
<evidence type="ECO:0000256" key="4">
    <source>
        <dbReference type="ARBA" id="ARBA00022989"/>
    </source>
</evidence>
<dbReference type="GO" id="GO:0005000">
    <property type="term" value="F:vasopressin receptor activity"/>
    <property type="evidence" value="ECO:0007669"/>
    <property type="project" value="InterPro"/>
</dbReference>
<dbReference type="PRINTS" id="PR00237">
    <property type="entry name" value="GPCRRHODOPSN"/>
</dbReference>
<keyword evidence="7 10" id="KW-0675">Receptor</keyword>
<dbReference type="PANTHER" id="PTHR24241:SF161">
    <property type="entry name" value="G-PROTEIN COUPLED RECEPTORS FAMILY 1 PROFILE DOMAIN-CONTAINING PROTEIN"/>
    <property type="match status" value="1"/>
</dbReference>
<dbReference type="InterPro" id="IPR017452">
    <property type="entry name" value="GPCR_Rhodpsn_7TM"/>
</dbReference>
<dbReference type="Proteomes" id="UP000014500">
    <property type="component" value="Unassembled WGS sequence"/>
</dbReference>
<dbReference type="EMBL" id="JH431865">
    <property type="status" value="NOT_ANNOTATED_CDS"/>
    <property type="molecule type" value="Genomic_DNA"/>
</dbReference>
<keyword evidence="4 10" id="KW-1133">Transmembrane helix</keyword>
<keyword evidence="14" id="KW-1185">Reference proteome</keyword>
<reference evidence="13" key="2">
    <citation type="submission" date="2015-02" db="UniProtKB">
        <authorList>
            <consortium name="EnsemblMetazoa"/>
        </authorList>
    </citation>
    <scope>IDENTIFICATION</scope>
</reference>
<evidence type="ECO:0000256" key="3">
    <source>
        <dbReference type="ARBA" id="ARBA00022692"/>
    </source>
</evidence>
<feature type="transmembrane region" description="Helical" evidence="10">
    <location>
        <begin position="147"/>
        <end position="170"/>
    </location>
</feature>
<dbReference type="GO" id="GO:0032870">
    <property type="term" value="P:cellular response to hormone stimulus"/>
    <property type="evidence" value="ECO:0007669"/>
    <property type="project" value="TreeGrafter"/>
</dbReference>
<evidence type="ECO:0000256" key="5">
    <source>
        <dbReference type="ARBA" id="ARBA00023040"/>
    </source>
</evidence>
<dbReference type="PRINTS" id="PR00896">
    <property type="entry name" value="VASOPRESSINR"/>
</dbReference>
<dbReference type="AlphaFoldDB" id="T1JNT7"/>
<feature type="domain" description="G-protein coupled receptors family 1 profile" evidence="12">
    <location>
        <begin position="46"/>
        <end position="346"/>
    </location>
</feature>
<dbReference type="InterPro" id="IPR000276">
    <property type="entry name" value="GPCR_Rhodpsn"/>
</dbReference>
<dbReference type="InterPro" id="IPR001817">
    <property type="entry name" value="Vasoprsn_rcpt"/>
</dbReference>
<feature type="transmembrane region" description="Helical" evidence="10">
    <location>
        <begin position="33"/>
        <end position="56"/>
    </location>
</feature>
<organism evidence="13 14">
    <name type="scientific">Strigamia maritima</name>
    <name type="common">European centipede</name>
    <name type="synonym">Geophilus maritimus</name>
    <dbReference type="NCBI Taxonomy" id="126957"/>
    <lineage>
        <taxon>Eukaryota</taxon>
        <taxon>Metazoa</taxon>
        <taxon>Ecdysozoa</taxon>
        <taxon>Arthropoda</taxon>
        <taxon>Myriapoda</taxon>
        <taxon>Chilopoda</taxon>
        <taxon>Pleurostigmophora</taxon>
        <taxon>Geophilomorpha</taxon>
        <taxon>Linotaeniidae</taxon>
        <taxon>Strigamia</taxon>
    </lineage>
</organism>
<feature type="transmembrane region" description="Helical" evidence="10">
    <location>
        <begin position="325"/>
        <end position="349"/>
    </location>
</feature>
<dbReference type="HOGENOM" id="CLU_009579_15_3_1"/>
<dbReference type="STRING" id="126957.T1JNT7"/>
<evidence type="ECO:0000256" key="2">
    <source>
        <dbReference type="ARBA" id="ARBA00022475"/>
    </source>
</evidence>
<protein>
    <recommendedName>
        <fullName evidence="12">G-protein coupled receptors family 1 profile domain-containing protein</fullName>
    </recommendedName>
</protein>
<dbReference type="PROSITE" id="PS00237">
    <property type="entry name" value="G_PROTEIN_RECEP_F1_1"/>
    <property type="match status" value="1"/>
</dbReference>
<dbReference type="eggNOG" id="KOG3656">
    <property type="taxonomic scope" value="Eukaryota"/>
</dbReference>
<evidence type="ECO:0000313" key="14">
    <source>
        <dbReference type="Proteomes" id="UP000014500"/>
    </source>
</evidence>
<dbReference type="PhylomeDB" id="T1JNT7"/>
<comment type="subcellular location">
    <subcellularLocation>
        <location evidence="1 10">Cell membrane</location>
        <topology evidence="1 10">Multi-pass membrane protein</topology>
    </subcellularLocation>
</comment>
<feature type="transmembrane region" description="Helical" evidence="10">
    <location>
        <begin position="65"/>
        <end position="84"/>
    </location>
</feature>
<dbReference type="PANTHER" id="PTHR24241">
    <property type="entry name" value="NEUROPEPTIDE RECEPTOR-RELATED G-PROTEIN COUPLED RECEPTOR"/>
    <property type="match status" value="1"/>
</dbReference>
<keyword evidence="3 10" id="KW-0812">Transmembrane</keyword>
<evidence type="ECO:0000256" key="10">
    <source>
        <dbReference type="RuleBase" id="RU046427"/>
    </source>
</evidence>
<evidence type="ECO:0000256" key="7">
    <source>
        <dbReference type="ARBA" id="ARBA00023170"/>
    </source>
</evidence>
<evidence type="ECO:0000256" key="1">
    <source>
        <dbReference type="ARBA" id="ARBA00004651"/>
    </source>
</evidence>
<keyword evidence="2" id="KW-1003">Cell membrane</keyword>
<evidence type="ECO:0000256" key="6">
    <source>
        <dbReference type="ARBA" id="ARBA00023136"/>
    </source>
</evidence>
<dbReference type="OMA" id="MIGATWA"/>
<accession>T1JNT7</accession>
<dbReference type="GO" id="GO:0042277">
    <property type="term" value="F:peptide binding"/>
    <property type="evidence" value="ECO:0007669"/>
    <property type="project" value="TreeGrafter"/>
</dbReference>
<keyword evidence="5 10" id="KW-0297">G-protein coupled receptor</keyword>
<evidence type="ECO:0000256" key="11">
    <source>
        <dbReference type="SAM" id="MobiDB-lite"/>
    </source>
</evidence>
<dbReference type="Gene3D" id="1.20.1070.10">
    <property type="entry name" value="Rhodopsin 7-helix transmembrane proteins"/>
    <property type="match status" value="1"/>
</dbReference>
<feature type="transmembrane region" description="Helical" evidence="10">
    <location>
        <begin position="115"/>
        <end position="135"/>
    </location>
</feature>
<keyword evidence="9 10" id="KW-0807">Transducer</keyword>
<dbReference type="CDD" id="cd15196">
    <property type="entry name" value="7tmA_Vasopressin_Oxytocin"/>
    <property type="match status" value="1"/>
</dbReference>
<keyword evidence="6 10" id="KW-0472">Membrane</keyword>
<dbReference type="GO" id="GO:0005886">
    <property type="term" value="C:plasma membrane"/>
    <property type="evidence" value="ECO:0007669"/>
    <property type="project" value="UniProtKB-SubCell"/>
</dbReference>
<sequence length="471" mass="53278">MSNESHWEDDLTMDNATSNAPPPQSSAIADAKLTVLALMFATIMLGNTIVITSLLIRRKKLTRMYFFILHLCIADLIVAFLHVLPQLCWDVTHRFQGNDFLCKVIKFGQLLGPYLSSYILVGMAIDRYLAICFPLNSWAATRSKGMVCVAWVVSVVFSSPQMFLFSYKYVSVLKYWECWVDFTLEEERAYVTWYFVANTFVPLLVLVYTYSAICWAVWRNFRHKKNSPKGDFDSAASSSPTTATHLSVPQNVNHIQRNGSCRFKASESVNPRSHGLQRISRAKIKTVKLTVVVITCYILCSMPYTCAMMWVAYDKRAQETAFYKGGLFPVLVLVASLNSCVNPWVYLLFNKNLVHTLRHYLCCSKENEMKSHRTLATTYSRTSFSESVGPRVALQSLPPSSNNFLRVNDNKLNVRVAAVSDSALYSCEKRHSSPNLNVKSAASTLVLCSQQHHHDTQNHLKDGVTMETQCA</sequence>
<comment type="similarity">
    <text evidence="10">Belongs to the G-protein coupled receptor 1 family. Vasopressin/oxytocin receptor subfamily.</text>
</comment>
<evidence type="ECO:0000259" key="12">
    <source>
        <dbReference type="PROSITE" id="PS50262"/>
    </source>
</evidence>
<feature type="transmembrane region" description="Helical" evidence="10">
    <location>
        <begin position="289"/>
        <end position="313"/>
    </location>
</feature>
<dbReference type="Pfam" id="PF00001">
    <property type="entry name" value="7tm_1"/>
    <property type="match status" value="1"/>
</dbReference>
<evidence type="ECO:0000256" key="8">
    <source>
        <dbReference type="ARBA" id="ARBA00023180"/>
    </source>
</evidence>